<dbReference type="SUPFAM" id="SSF47323">
    <property type="entry name" value="Anticodon-binding domain of a subclass of class I aminoacyl-tRNA synthetases"/>
    <property type="match status" value="1"/>
</dbReference>
<dbReference type="InterPro" id="IPR001278">
    <property type="entry name" value="Arg-tRNA-ligase"/>
</dbReference>
<evidence type="ECO:0000256" key="9">
    <source>
        <dbReference type="HAMAP-Rule" id="MF_00123"/>
    </source>
</evidence>
<evidence type="ECO:0000313" key="14">
    <source>
        <dbReference type="Proteomes" id="UP000034071"/>
    </source>
</evidence>
<dbReference type="RefSeq" id="WP_046561173.1">
    <property type="nucleotide sequence ID" value="NZ_CP010975.1"/>
</dbReference>
<comment type="subunit">
    <text evidence="9">Monomer.</text>
</comment>
<dbReference type="EMBL" id="CP010975">
    <property type="protein sequence ID" value="AKE52059.1"/>
    <property type="molecule type" value="Genomic_DNA"/>
</dbReference>
<dbReference type="InterPro" id="IPR035684">
    <property type="entry name" value="ArgRS_core"/>
</dbReference>
<dbReference type="Pfam" id="PF00750">
    <property type="entry name" value="tRNA-synt_1d"/>
    <property type="match status" value="1"/>
</dbReference>
<dbReference type="HAMAP" id="MF_00123">
    <property type="entry name" value="Arg_tRNA_synth"/>
    <property type="match status" value="1"/>
</dbReference>
<dbReference type="Gene3D" id="3.30.1360.70">
    <property type="entry name" value="Arginyl tRNA synthetase N-terminal domain"/>
    <property type="match status" value="1"/>
</dbReference>
<proteinExistence type="inferred from homology"/>
<evidence type="ECO:0000259" key="11">
    <source>
        <dbReference type="SMART" id="SM00836"/>
    </source>
</evidence>
<keyword evidence="2 9" id="KW-0963">Cytoplasm</keyword>
<keyword evidence="3 9" id="KW-0436">Ligase</keyword>
<comment type="subcellular location">
    <subcellularLocation>
        <location evidence="9">Cytoplasm</location>
    </subcellularLocation>
</comment>
<dbReference type="STRING" id="914150.TQ33_1099"/>
<dbReference type="OrthoDB" id="9803211at2"/>
<evidence type="ECO:0000256" key="7">
    <source>
        <dbReference type="ARBA" id="ARBA00023146"/>
    </source>
</evidence>
<dbReference type="PRINTS" id="PR01038">
    <property type="entry name" value="TRNASYNTHARG"/>
</dbReference>
<dbReference type="GO" id="GO:0006420">
    <property type="term" value="P:arginyl-tRNA aminoacylation"/>
    <property type="evidence" value="ECO:0007669"/>
    <property type="project" value="UniProtKB-UniRule"/>
</dbReference>
<dbReference type="InterPro" id="IPR001412">
    <property type="entry name" value="aa-tRNA-synth_I_CS"/>
</dbReference>
<dbReference type="InterPro" id="IPR005148">
    <property type="entry name" value="Arg-tRNA-synth_N"/>
</dbReference>
<feature type="short sequence motif" description="'HIGH' region" evidence="9">
    <location>
        <begin position="124"/>
        <end position="134"/>
    </location>
</feature>
<dbReference type="GO" id="GO:0005524">
    <property type="term" value="F:ATP binding"/>
    <property type="evidence" value="ECO:0007669"/>
    <property type="project" value="UniProtKB-UniRule"/>
</dbReference>
<accession>A0A0F6TR56</accession>
<evidence type="ECO:0000259" key="12">
    <source>
        <dbReference type="SMART" id="SM01016"/>
    </source>
</evidence>
<evidence type="ECO:0000256" key="6">
    <source>
        <dbReference type="ARBA" id="ARBA00022917"/>
    </source>
</evidence>
<dbReference type="CDD" id="cd00671">
    <property type="entry name" value="ArgRS_core"/>
    <property type="match status" value="1"/>
</dbReference>
<evidence type="ECO:0000256" key="3">
    <source>
        <dbReference type="ARBA" id="ARBA00022598"/>
    </source>
</evidence>
<dbReference type="PROSITE" id="PS00178">
    <property type="entry name" value="AA_TRNA_LIGASE_I"/>
    <property type="match status" value="1"/>
</dbReference>
<keyword evidence="5 9" id="KW-0067">ATP-binding</keyword>
<evidence type="ECO:0000256" key="10">
    <source>
        <dbReference type="RuleBase" id="RU363038"/>
    </source>
</evidence>
<protein>
    <recommendedName>
        <fullName evidence="9">Arginine--tRNA ligase</fullName>
        <ecNumber evidence="9">6.1.1.19</ecNumber>
    </recommendedName>
    <alternativeName>
        <fullName evidence="9">Arginyl-tRNA synthetase</fullName>
        <shortName evidence="9">ArgRS</shortName>
    </alternativeName>
</protein>
<dbReference type="SUPFAM" id="SSF55190">
    <property type="entry name" value="Arginyl-tRNA synthetase (ArgRS), N-terminal 'additional' domain"/>
    <property type="match status" value="1"/>
</dbReference>
<sequence length="588" mass="65961">MLTTIEQDLSQLFGQAFEANDLSFDFGATVRCTRPELGDFQCNGAMAAAKQGAGNPFVTAEKVAASLADNDLIKNIEVVRPGFINIFVNEDYLSKKLSRFSEDTSFGAAEDLSKTKVMIDFGGPNVAKSMHVGHLRTAIIGDSLQRIFRFKGYDVVSDAHLGDWGTQMGMLIEGLKKRQPDLPYFDKDFTGPYPEESPVTIQDLETIYPEESGLCKTDDEAAEKARKATLELQNGREGYIALWKHFVAVSIATLKRDYGELGVSFDLWKGESDADPFIPVILKELEEKNISVKDQGALIVPIVDDEGEKIMPPLILRKSDGAVMYGTTDLATLYERVYEDNADIVLYVVDGRQQQHFKQVFAAADLMEMNKRTTYEHTYFGTVNGKDGKPFKTRTGGVMKLHDLIQMAKEEARKKLAASNFGTDFDDEEKEEIAHKVAISTLKFADLRNYRIKDYIFDLEKFSEFEGKTGPYLLMQVARIKSILRKAGEVNAVPGTLQATSDNERALTFKLLEFVTALDKTIDKRAPHFLCEHLYNLAQEFSSFYQKQHILKEADEAKRASLLKLSSICLNQLEVGLELLGIETLERM</sequence>
<dbReference type="GO" id="GO:0005737">
    <property type="term" value="C:cytoplasm"/>
    <property type="evidence" value="ECO:0007669"/>
    <property type="project" value="UniProtKB-SubCell"/>
</dbReference>
<gene>
    <name evidence="9" type="primary">argS</name>
    <name evidence="13" type="ORF">TQ33_1099</name>
</gene>
<evidence type="ECO:0000256" key="5">
    <source>
        <dbReference type="ARBA" id="ARBA00022840"/>
    </source>
</evidence>
<dbReference type="PANTHER" id="PTHR11956">
    <property type="entry name" value="ARGINYL-TRNA SYNTHETASE"/>
    <property type="match status" value="1"/>
</dbReference>
<dbReference type="KEGG" id="kge:TQ33_1099"/>
<dbReference type="Pfam" id="PF05746">
    <property type="entry name" value="DALR_1"/>
    <property type="match status" value="1"/>
</dbReference>
<name>A0A0F6TR56_9GAMM</name>
<organism evidence="13 14">
    <name type="scientific">Kangiella geojedonensis</name>
    <dbReference type="NCBI Taxonomy" id="914150"/>
    <lineage>
        <taxon>Bacteria</taxon>
        <taxon>Pseudomonadati</taxon>
        <taxon>Pseudomonadota</taxon>
        <taxon>Gammaproteobacteria</taxon>
        <taxon>Kangiellales</taxon>
        <taxon>Kangiellaceae</taxon>
        <taxon>Kangiella</taxon>
    </lineage>
</organism>
<dbReference type="PANTHER" id="PTHR11956:SF5">
    <property type="entry name" value="ARGININE--TRNA LIGASE, CYTOPLASMIC"/>
    <property type="match status" value="1"/>
</dbReference>
<dbReference type="Proteomes" id="UP000034071">
    <property type="component" value="Chromosome"/>
</dbReference>
<comment type="catalytic activity">
    <reaction evidence="8 9">
        <text>tRNA(Arg) + L-arginine + ATP = L-arginyl-tRNA(Arg) + AMP + diphosphate</text>
        <dbReference type="Rhea" id="RHEA:20301"/>
        <dbReference type="Rhea" id="RHEA-COMP:9658"/>
        <dbReference type="Rhea" id="RHEA-COMP:9673"/>
        <dbReference type="ChEBI" id="CHEBI:30616"/>
        <dbReference type="ChEBI" id="CHEBI:32682"/>
        <dbReference type="ChEBI" id="CHEBI:33019"/>
        <dbReference type="ChEBI" id="CHEBI:78442"/>
        <dbReference type="ChEBI" id="CHEBI:78513"/>
        <dbReference type="ChEBI" id="CHEBI:456215"/>
        <dbReference type="EC" id="6.1.1.19"/>
    </reaction>
</comment>
<dbReference type="Gene3D" id="3.40.50.620">
    <property type="entry name" value="HUPs"/>
    <property type="match status" value="1"/>
</dbReference>
<reference evidence="13 14" key="1">
    <citation type="submission" date="2015-02" db="EMBL/GenBank/DDBJ databases">
        <title>Complete genome sequence of Kangiella geojedonensis strain YCS-5T.</title>
        <authorList>
            <person name="Kim K.M."/>
        </authorList>
    </citation>
    <scope>NUCLEOTIDE SEQUENCE [LARGE SCALE GENOMIC DNA]</scope>
    <source>
        <strain evidence="13 14">YCS-5</strain>
    </source>
</reference>
<dbReference type="Pfam" id="PF03485">
    <property type="entry name" value="Arg_tRNA_synt_N"/>
    <property type="match status" value="1"/>
</dbReference>
<dbReference type="AlphaFoldDB" id="A0A0F6TR56"/>
<dbReference type="HOGENOM" id="CLU_006406_5_1_6"/>
<evidence type="ECO:0000313" key="13">
    <source>
        <dbReference type="EMBL" id="AKE52059.1"/>
    </source>
</evidence>
<dbReference type="NCBIfam" id="TIGR00456">
    <property type="entry name" value="argS"/>
    <property type="match status" value="1"/>
</dbReference>
<dbReference type="EC" id="6.1.1.19" evidence="9"/>
<dbReference type="FunFam" id="3.40.50.620:FF:000116">
    <property type="entry name" value="Arginine--tRNA ligase"/>
    <property type="match status" value="1"/>
</dbReference>
<dbReference type="SMART" id="SM00836">
    <property type="entry name" value="DALR_1"/>
    <property type="match status" value="1"/>
</dbReference>
<keyword evidence="7 9" id="KW-0030">Aminoacyl-tRNA synthetase</keyword>
<dbReference type="GO" id="GO:0004814">
    <property type="term" value="F:arginine-tRNA ligase activity"/>
    <property type="evidence" value="ECO:0007669"/>
    <property type="project" value="UniProtKB-UniRule"/>
</dbReference>
<keyword evidence="14" id="KW-1185">Reference proteome</keyword>
<evidence type="ECO:0000256" key="4">
    <source>
        <dbReference type="ARBA" id="ARBA00022741"/>
    </source>
</evidence>
<keyword evidence="4 9" id="KW-0547">Nucleotide-binding</keyword>
<dbReference type="PATRIC" id="fig|914150.5.peg.1115"/>
<feature type="domain" description="DALR anticodon binding" evidence="11">
    <location>
        <begin position="473"/>
        <end position="588"/>
    </location>
</feature>
<dbReference type="InterPro" id="IPR036695">
    <property type="entry name" value="Arg-tRNA-synth_N_sf"/>
</dbReference>
<feature type="domain" description="Arginyl tRNA synthetase N-terminal" evidence="12">
    <location>
        <begin position="3"/>
        <end position="88"/>
    </location>
</feature>
<dbReference type="SUPFAM" id="SSF52374">
    <property type="entry name" value="Nucleotidylyl transferase"/>
    <property type="match status" value="1"/>
</dbReference>
<evidence type="ECO:0000256" key="1">
    <source>
        <dbReference type="ARBA" id="ARBA00005594"/>
    </source>
</evidence>
<keyword evidence="6 9" id="KW-0648">Protein biosynthesis</keyword>
<dbReference type="SMART" id="SM01016">
    <property type="entry name" value="Arg_tRNA_synt_N"/>
    <property type="match status" value="1"/>
</dbReference>
<dbReference type="Gene3D" id="1.10.730.10">
    <property type="entry name" value="Isoleucyl-tRNA Synthetase, Domain 1"/>
    <property type="match status" value="1"/>
</dbReference>
<dbReference type="InterPro" id="IPR008909">
    <property type="entry name" value="DALR_anticod-bd"/>
</dbReference>
<evidence type="ECO:0000256" key="2">
    <source>
        <dbReference type="ARBA" id="ARBA00022490"/>
    </source>
</evidence>
<dbReference type="InterPro" id="IPR009080">
    <property type="entry name" value="tRNAsynth_Ia_anticodon-bd"/>
</dbReference>
<dbReference type="InterPro" id="IPR014729">
    <property type="entry name" value="Rossmann-like_a/b/a_fold"/>
</dbReference>
<comment type="similarity">
    <text evidence="1 9 10">Belongs to the class-I aminoacyl-tRNA synthetase family.</text>
</comment>
<evidence type="ECO:0000256" key="8">
    <source>
        <dbReference type="ARBA" id="ARBA00049339"/>
    </source>
</evidence>